<evidence type="ECO:0000256" key="1">
    <source>
        <dbReference type="SAM" id="MobiDB-lite"/>
    </source>
</evidence>
<proteinExistence type="predicted"/>
<dbReference type="AlphaFoldDB" id="H3KCX5"/>
<feature type="region of interest" description="Disordered" evidence="1">
    <location>
        <begin position="26"/>
        <end position="91"/>
    </location>
</feature>
<comment type="caution">
    <text evidence="2">The sequence shown here is derived from an EMBL/GenBank/DDBJ whole genome shotgun (WGS) entry which is preliminary data.</text>
</comment>
<evidence type="ECO:0000313" key="3">
    <source>
        <dbReference type="Proteomes" id="UP000004956"/>
    </source>
</evidence>
<dbReference type="EMBL" id="AFBQ01000067">
    <property type="protein sequence ID" value="EHY32035.1"/>
    <property type="molecule type" value="Genomic_DNA"/>
</dbReference>
<dbReference type="HOGENOM" id="CLU_2425867_0_0_4"/>
<reference evidence="2 3" key="1">
    <citation type="submission" date="2011-11" db="EMBL/GenBank/DDBJ databases">
        <authorList>
            <person name="Weinstock G."/>
            <person name="Sodergren E."/>
            <person name="Clifton S."/>
            <person name="Fulton L."/>
            <person name="Fulton B."/>
            <person name="Courtney L."/>
            <person name="Fronick C."/>
            <person name="Harrison M."/>
            <person name="Strong C."/>
            <person name="Farmer C."/>
            <person name="Delahaunty K."/>
            <person name="Markovic C."/>
            <person name="Hall O."/>
            <person name="Minx P."/>
            <person name="Tomlinson C."/>
            <person name="Mitreva M."/>
            <person name="Hou S."/>
            <person name="Chen J."/>
            <person name="Wollam A."/>
            <person name="Pepin K.H."/>
            <person name="Johnson M."/>
            <person name="Bhonagiri V."/>
            <person name="Zhang X."/>
            <person name="Suruliraj S."/>
            <person name="Warren W."/>
            <person name="Chinwalla A."/>
            <person name="Mardis E.R."/>
            <person name="Wilson R.K."/>
        </authorList>
    </citation>
    <scope>NUCLEOTIDE SEQUENCE [LARGE SCALE GENOMIC DNA]</scope>
    <source>
        <strain evidence="2 3">YIT 11816</strain>
    </source>
</reference>
<name>H3KCX5_9BURK</name>
<feature type="compositionally biased region" description="Basic and acidic residues" evidence="1">
    <location>
        <begin position="47"/>
        <end position="66"/>
    </location>
</feature>
<sequence>MFFLPAKKLLRKRLRSGESCGVARKTAGVGAHPGGLSVRCRARQRAGGRDAGKTSGRESPRPEGSRGWDCGSGPPPIGFQSVGPRSDPVRS</sequence>
<accession>H3KCX5</accession>
<evidence type="ECO:0000313" key="2">
    <source>
        <dbReference type="EMBL" id="EHY32035.1"/>
    </source>
</evidence>
<keyword evidence="3" id="KW-1185">Reference proteome</keyword>
<dbReference type="Proteomes" id="UP000004956">
    <property type="component" value="Unassembled WGS sequence"/>
</dbReference>
<organism evidence="2 3">
    <name type="scientific">Sutterella parvirubra YIT 11816</name>
    <dbReference type="NCBI Taxonomy" id="762967"/>
    <lineage>
        <taxon>Bacteria</taxon>
        <taxon>Pseudomonadati</taxon>
        <taxon>Pseudomonadota</taxon>
        <taxon>Betaproteobacteria</taxon>
        <taxon>Burkholderiales</taxon>
        <taxon>Sutterellaceae</taxon>
        <taxon>Sutterella</taxon>
    </lineage>
</organism>
<protein>
    <submittedName>
        <fullName evidence="2">Uncharacterized protein</fullName>
    </submittedName>
</protein>
<gene>
    <name evidence="2" type="ORF">HMPREF9440_00579</name>
</gene>